<accession>A0A381Y057</accession>
<dbReference type="InterPro" id="IPR002625">
    <property type="entry name" value="Smr_dom"/>
</dbReference>
<organism evidence="3">
    <name type="scientific">marine metagenome</name>
    <dbReference type="NCBI Taxonomy" id="408172"/>
    <lineage>
        <taxon>unclassified sequences</taxon>
        <taxon>metagenomes</taxon>
        <taxon>ecological metagenomes</taxon>
    </lineage>
</organism>
<feature type="domain" description="Smr" evidence="2">
    <location>
        <begin position="97"/>
        <end position="160"/>
    </location>
</feature>
<feature type="region of interest" description="Disordered" evidence="1">
    <location>
        <begin position="31"/>
        <end position="52"/>
    </location>
</feature>
<dbReference type="EMBL" id="UINC01017039">
    <property type="protein sequence ID" value="SVA70466.1"/>
    <property type="molecule type" value="Genomic_DNA"/>
</dbReference>
<dbReference type="SMART" id="SM00463">
    <property type="entry name" value="SMR"/>
    <property type="match status" value="1"/>
</dbReference>
<sequence length="160" mass="18708">MNKSSKISEKDKKLFRNTIGDIERIKDNNIIIDKPKPSSHPKRNKENELDFSHTINESGLNEDLVDGNDEIKFCRAGDSDSKFKRLRQGKYKIEDELDLHGMKIEEARKELAMFLEQCKHRSIFCVLIIHGKGYGSKNKSPIIKNKLNQWLRHHDMVWGF</sequence>
<proteinExistence type="predicted"/>
<evidence type="ECO:0000259" key="2">
    <source>
        <dbReference type="PROSITE" id="PS50828"/>
    </source>
</evidence>
<dbReference type="PROSITE" id="PS50828">
    <property type="entry name" value="SMR"/>
    <property type="match status" value="1"/>
</dbReference>
<name>A0A381Y057_9ZZZZ</name>
<dbReference type="PANTHER" id="PTHR35562:SF2">
    <property type="entry name" value="DNA ENDONUCLEASE SMRA-RELATED"/>
    <property type="match status" value="1"/>
</dbReference>
<protein>
    <recommendedName>
        <fullName evidence="2">Smr domain-containing protein</fullName>
    </recommendedName>
</protein>
<gene>
    <name evidence="3" type="ORF">METZ01_LOCUS123320</name>
</gene>
<evidence type="ECO:0000256" key="1">
    <source>
        <dbReference type="SAM" id="MobiDB-lite"/>
    </source>
</evidence>
<evidence type="ECO:0000313" key="3">
    <source>
        <dbReference type="EMBL" id="SVA70466.1"/>
    </source>
</evidence>
<dbReference type="SUPFAM" id="SSF160443">
    <property type="entry name" value="SMR domain-like"/>
    <property type="match status" value="1"/>
</dbReference>
<feature type="non-terminal residue" evidence="3">
    <location>
        <position position="160"/>
    </location>
</feature>
<dbReference type="AlphaFoldDB" id="A0A381Y057"/>
<dbReference type="Pfam" id="PF01713">
    <property type="entry name" value="Smr"/>
    <property type="match status" value="1"/>
</dbReference>
<dbReference type="PANTHER" id="PTHR35562">
    <property type="entry name" value="DNA ENDONUCLEASE SMRA-RELATED"/>
    <property type="match status" value="1"/>
</dbReference>
<dbReference type="InterPro" id="IPR036063">
    <property type="entry name" value="Smr_dom_sf"/>
</dbReference>
<dbReference type="Gene3D" id="3.30.1370.110">
    <property type="match status" value="1"/>
</dbReference>
<reference evidence="3" key="1">
    <citation type="submission" date="2018-05" db="EMBL/GenBank/DDBJ databases">
        <authorList>
            <person name="Lanie J.A."/>
            <person name="Ng W.-L."/>
            <person name="Kazmierczak K.M."/>
            <person name="Andrzejewski T.M."/>
            <person name="Davidsen T.M."/>
            <person name="Wayne K.J."/>
            <person name="Tettelin H."/>
            <person name="Glass J.I."/>
            <person name="Rusch D."/>
            <person name="Podicherti R."/>
            <person name="Tsui H.-C.T."/>
            <person name="Winkler M.E."/>
        </authorList>
    </citation>
    <scope>NUCLEOTIDE SEQUENCE</scope>
</reference>